<dbReference type="Pfam" id="PF00596">
    <property type="entry name" value="Aldolase_II"/>
    <property type="match status" value="1"/>
</dbReference>
<dbReference type="SUPFAM" id="SSF53639">
    <property type="entry name" value="AraD/HMP-PK domain-like"/>
    <property type="match status" value="1"/>
</dbReference>
<dbReference type="InterPro" id="IPR017714">
    <property type="entry name" value="MethylthioRu-1-P_deHdtase_MtnB"/>
</dbReference>
<accession>A0A1I7U0L8</accession>
<evidence type="ECO:0000313" key="9">
    <source>
        <dbReference type="Proteomes" id="UP000095282"/>
    </source>
</evidence>
<evidence type="ECO:0000256" key="3">
    <source>
        <dbReference type="ARBA" id="ARBA00022723"/>
    </source>
</evidence>
<keyword evidence="3" id="KW-0479">Metal-binding</keyword>
<protein>
    <submittedName>
        <fullName evidence="10">Aldolase_II domain-containing protein</fullName>
    </submittedName>
</protein>
<evidence type="ECO:0000256" key="4">
    <source>
        <dbReference type="ARBA" id="ARBA00022833"/>
    </source>
</evidence>
<keyword evidence="9" id="KW-1185">Reference proteome</keyword>
<dbReference type="Gene3D" id="3.40.225.10">
    <property type="entry name" value="Class II aldolase/adducin N-terminal domain"/>
    <property type="match status" value="1"/>
</dbReference>
<comment type="function">
    <text evidence="7">Catalyzes the dehydration of methylthioribulose-1-phosphate (MTRu-1-P) into 2,3-diketo-5-methylthiopentyl-1-phosphate (DK-MTP-1-P). Functions in the methionine salvage pathway, which plays a key role in cancer, apoptosis, microbial proliferation and inflammation. May inhibit the CASP1-related inflammatory response (pyroptosis), the CASP9-dependent apoptotic pathway and the cytochrome c-dependent and APAF1-mediated cell death.</text>
</comment>
<dbReference type="eggNOG" id="KOG2631">
    <property type="taxonomic scope" value="Eukaryota"/>
</dbReference>
<evidence type="ECO:0000256" key="6">
    <source>
        <dbReference type="ARBA" id="ARBA00023239"/>
    </source>
</evidence>
<dbReference type="GO" id="GO:0019509">
    <property type="term" value="P:L-methionine salvage from methylthioadenosine"/>
    <property type="evidence" value="ECO:0007669"/>
    <property type="project" value="InterPro"/>
</dbReference>
<dbReference type="STRING" id="1561998.A0A1I7U0L8"/>
<dbReference type="Proteomes" id="UP000095282">
    <property type="component" value="Unplaced"/>
</dbReference>
<reference evidence="10" key="1">
    <citation type="submission" date="2016-11" db="UniProtKB">
        <authorList>
            <consortium name="WormBaseParasite"/>
        </authorList>
    </citation>
    <scope>IDENTIFICATION</scope>
</reference>
<dbReference type="GO" id="GO:0005737">
    <property type="term" value="C:cytoplasm"/>
    <property type="evidence" value="ECO:0007669"/>
    <property type="project" value="InterPro"/>
</dbReference>
<evidence type="ECO:0000256" key="2">
    <source>
        <dbReference type="ARBA" id="ARBA00022605"/>
    </source>
</evidence>
<organism evidence="9 10">
    <name type="scientific">Caenorhabditis tropicalis</name>
    <dbReference type="NCBI Taxonomy" id="1561998"/>
    <lineage>
        <taxon>Eukaryota</taxon>
        <taxon>Metazoa</taxon>
        <taxon>Ecdysozoa</taxon>
        <taxon>Nematoda</taxon>
        <taxon>Chromadorea</taxon>
        <taxon>Rhabditida</taxon>
        <taxon>Rhabditina</taxon>
        <taxon>Rhabditomorpha</taxon>
        <taxon>Rhabditoidea</taxon>
        <taxon>Rhabditidae</taxon>
        <taxon>Peloderinae</taxon>
        <taxon>Caenorhabditis</taxon>
    </lineage>
</organism>
<evidence type="ECO:0000256" key="1">
    <source>
        <dbReference type="ARBA" id="ARBA00006274"/>
    </source>
</evidence>
<evidence type="ECO:0000256" key="5">
    <source>
        <dbReference type="ARBA" id="ARBA00023167"/>
    </source>
</evidence>
<comment type="similarity">
    <text evidence="1">Belongs to the aldolase class II family. Adducin subfamily.</text>
</comment>
<evidence type="ECO:0000256" key="7">
    <source>
        <dbReference type="ARBA" id="ARBA00060021"/>
    </source>
</evidence>
<keyword evidence="4" id="KW-0862">Zinc</keyword>
<dbReference type="AlphaFoldDB" id="A0A1I7U0L8"/>
<evidence type="ECO:0000259" key="8">
    <source>
        <dbReference type="SMART" id="SM01007"/>
    </source>
</evidence>
<keyword evidence="5" id="KW-0486">Methionine biosynthesis</keyword>
<feature type="domain" description="Class II aldolase/adducin N-terminal" evidence="8">
    <location>
        <begin position="31"/>
        <end position="227"/>
    </location>
</feature>
<dbReference type="GO" id="GO:0046570">
    <property type="term" value="F:methylthioribulose 1-phosphate dehydratase activity"/>
    <property type="evidence" value="ECO:0007669"/>
    <property type="project" value="TreeGrafter"/>
</dbReference>
<dbReference type="InterPro" id="IPR001303">
    <property type="entry name" value="Aldolase_II/adducin_N"/>
</dbReference>
<dbReference type="WBParaSite" id="Csp11.Scaffold629.g13659.t1">
    <property type="protein sequence ID" value="Csp11.Scaffold629.g13659.t1"/>
    <property type="gene ID" value="Csp11.Scaffold629.g13659"/>
</dbReference>
<keyword evidence="2" id="KW-0028">Amino-acid biosynthesis</keyword>
<dbReference type="SMART" id="SM01007">
    <property type="entry name" value="Aldolase_II"/>
    <property type="match status" value="1"/>
</dbReference>
<name>A0A1I7U0L8_9PELO</name>
<proteinExistence type="inferred from homology"/>
<sequence>MTDFVKDPNFQELVVDTTIENRNDEGPMTLENFTKLMVQFYELGWMRGSGGAMGCISGSELMISPSALQKERIREQDVFVYNISQKTEVQRPPNKRITVSSCSVLFSLIMKETGSECVIHTHSKSANLITQFIKSSTFEISHQEYIKGIYDPFSGKCLKYSDTLTIPIIDNMPSESQLLEPIRGVLENHPQAIAVLVRNHGLFVWGPTWESTKIMTECIDYLLELAIEMEKNNFKLVNEDGYEKEDNLSEKMRTLLFSDMAPV</sequence>
<dbReference type="InterPro" id="IPR036409">
    <property type="entry name" value="Aldolase_II/adducin_N_sf"/>
</dbReference>
<dbReference type="PANTHER" id="PTHR10640">
    <property type="entry name" value="METHYLTHIORIBULOSE-1-PHOSPHATE DEHYDRATASE"/>
    <property type="match status" value="1"/>
</dbReference>
<dbReference type="NCBIfam" id="TIGR03328">
    <property type="entry name" value="salvage_mtnB"/>
    <property type="match status" value="1"/>
</dbReference>
<keyword evidence="6" id="KW-0456">Lyase</keyword>
<dbReference type="PANTHER" id="PTHR10640:SF7">
    <property type="entry name" value="METHYLTHIORIBULOSE-1-PHOSPHATE DEHYDRATASE"/>
    <property type="match status" value="1"/>
</dbReference>
<dbReference type="FunFam" id="3.40.225.10:FF:000003">
    <property type="entry name" value="Methylthioribulose-1-phosphate dehydratase"/>
    <property type="match status" value="1"/>
</dbReference>
<evidence type="ECO:0000313" key="10">
    <source>
        <dbReference type="WBParaSite" id="Csp11.Scaffold629.g13659.t1"/>
    </source>
</evidence>
<dbReference type="GO" id="GO:0046872">
    <property type="term" value="F:metal ion binding"/>
    <property type="evidence" value="ECO:0007669"/>
    <property type="project" value="UniProtKB-KW"/>
</dbReference>